<dbReference type="Gene3D" id="3.90.700.10">
    <property type="entry name" value="Succinate dehydrogenase/fumarate reductase flavoprotein, catalytic domain"/>
    <property type="match status" value="1"/>
</dbReference>
<dbReference type="InterPro" id="IPR006311">
    <property type="entry name" value="TAT_signal"/>
</dbReference>
<dbReference type="InterPro" id="IPR036188">
    <property type="entry name" value="FAD/NAD-bd_sf"/>
</dbReference>
<dbReference type="PROSITE" id="PS51257">
    <property type="entry name" value="PROKAR_LIPOPROTEIN"/>
    <property type="match status" value="1"/>
</dbReference>
<keyword evidence="3" id="KW-0274">FAD</keyword>
<sequence>MKNSTDFLSRRSFVAGAAALGTLGILGATGCAQGKPSASSQGQTEAGAAPAPKDAKATYDTDLLIVGCGGSGLACAVQAGIDGTNCLVIETSTTTGGNAQGVEGMFAINSSMQKALGIDAIAPADIIAGQMKELQYGVNGADWVEFCEASADNIDWCLEQGVEYNGVVDNYFTGDVATMHWFKDGSCGAGYVPQMTKRLKDLGVEVHLGTTATDLVRDDSGAAVGVYAEGEEGCVFYNAKAVVLATGGFATDLDLIAKQGWDTTGMDLMGPGVTGGGYRMAVAAGAFDDMASTAQSIAPSIAAFPLTDYKKDPMNPINGLPGIAGSPFNVMVDQFGDRFLREDASNEISRSSCYLATKRNAATYIVFDDAIYRQVFATDDAAREMFETSLANDDGSSLATADTIEALAENFGIDPEALNATIERYNESCRLGVDRDFSKAPELMLPIAEAPFYMARLAFDYYFSTGGLLIDKYQRVWDADKQPIAGLYAIGNDGNNHYASVYTINIPGTAFGHQVNSGRKAASVAKEYIASLS</sequence>
<name>A0A369LKT2_9ACTN</name>
<evidence type="ECO:0000313" key="7">
    <source>
        <dbReference type="Proteomes" id="UP000253975"/>
    </source>
</evidence>
<dbReference type="GO" id="GO:0033765">
    <property type="term" value="F:steroid dehydrogenase activity, acting on the CH-CH group of donors"/>
    <property type="evidence" value="ECO:0007669"/>
    <property type="project" value="UniProtKB-ARBA"/>
</dbReference>
<dbReference type="PANTHER" id="PTHR43400">
    <property type="entry name" value="FUMARATE REDUCTASE"/>
    <property type="match status" value="1"/>
</dbReference>
<dbReference type="InterPro" id="IPR027477">
    <property type="entry name" value="Succ_DH/fumarate_Rdtase_cat_sf"/>
</dbReference>
<proteinExistence type="predicted"/>
<keyword evidence="4" id="KW-0560">Oxidoreductase</keyword>
<dbReference type="AlphaFoldDB" id="A0A369LKT2"/>
<evidence type="ECO:0000256" key="1">
    <source>
        <dbReference type="ARBA" id="ARBA00001974"/>
    </source>
</evidence>
<accession>A0A369LKT2</accession>
<comment type="cofactor">
    <cofactor evidence="1">
        <name>FAD</name>
        <dbReference type="ChEBI" id="CHEBI:57692"/>
    </cofactor>
</comment>
<dbReference type="PANTHER" id="PTHR43400:SF7">
    <property type="entry name" value="FAD-DEPENDENT OXIDOREDUCTASE 2 FAD BINDING DOMAIN-CONTAINING PROTEIN"/>
    <property type="match status" value="1"/>
</dbReference>
<evidence type="ECO:0000259" key="5">
    <source>
        <dbReference type="Pfam" id="PF00890"/>
    </source>
</evidence>
<evidence type="ECO:0000256" key="4">
    <source>
        <dbReference type="ARBA" id="ARBA00023002"/>
    </source>
</evidence>
<evidence type="ECO:0000256" key="2">
    <source>
        <dbReference type="ARBA" id="ARBA00022630"/>
    </source>
</evidence>
<comment type="caution">
    <text evidence="6">The sequence shown here is derived from an EMBL/GenBank/DDBJ whole genome shotgun (WGS) entry which is preliminary data.</text>
</comment>
<feature type="domain" description="FAD-dependent oxidoreductase 2 FAD-binding" evidence="5">
    <location>
        <begin position="62"/>
        <end position="501"/>
    </location>
</feature>
<dbReference type="InterPro" id="IPR003953">
    <property type="entry name" value="FAD-dep_OxRdtase_2_FAD-bd"/>
</dbReference>
<dbReference type="PROSITE" id="PS51318">
    <property type="entry name" value="TAT"/>
    <property type="match status" value="1"/>
</dbReference>
<gene>
    <name evidence="6" type="ORF">C1881_02390</name>
</gene>
<dbReference type="EMBL" id="PPTO01000003">
    <property type="protein sequence ID" value="RDB60213.1"/>
    <property type="molecule type" value="Genomic_DNA"/>
</dbReference>
<dbReference type="RefSeq" id="WP_114614948.1">
    <property type="nucleotide sequence ID" value="NZ_PPTO01000003.1"/>
</dbReference>
<keyword evidence="2" id="KW-0285">Flavoprotein</keyword>
<evidence type="ECO:0000256" key="3">
    <source>
        <dbReference type="ARBA" id="ARBA00022827"/>
    </source>
</evidence>
<dbReference type="Proteomes" id="UP000253975">
    <property type="component" value="Unassembled WGS sequence"/>
</dbReference>
<protein>
    <submittedName>
        <fullName evidence="6">FAD-binding dehydrogenase</fullName>
    </submittedName>
</protein>
<dbReference type="SUPFAM" id="SSF56425">
    <property type="entry name" value="Succinate dehydrogenase/fumarate reductase flavoprotein, catalytic domain"/>
    <property type="match status" value="1"/>
</dbReference>
<organism evidence="6 7">
    <name type="scientific">Slackia isoflavoniconvertens</name>
    <dbReference type="NCBI Taxonomy" id="572010"/>
    <lineage>
        <taxon>Bacteria</taxon>
        <taxon>Bacillati</taxon>
        <taxon>Actinomycetota</taxon>
        <taxon>Coriobacteriia</taxon>
        <taxon>Eggerthellales</taxon>
        <taxon>Eggerthellaceae</taxon>
        <taxon>Slackia</taxon>
    </lineage>
</organism>
<dbReference type="SUPFAM" id="SSF51905">
    <property type="entry name" value="FAD/NAD(P)-binding domain"/>
    <property type="match status" value="1"/>
</dbReference>
<dbReference type="Pfam" id="PF00890">
    <property type="entry name" value="FAD_binding_2"/>
    <property type="match status" value="1"/>
</dbReference>
<dbReference type="InterPro" id="IPR050315">
    <property type="entry name" value="FAD-oxidoreductase_2"/>
</dbReference>
<evidence type="ECO:0000313" key="6">
    <source>
        <dbReference type="EMBL" id="RDB60213.1"/>
    </source>
</evidence>
<reference evidence="6 7" key="1">
    <citation type="journal article" date="2018" name="Elife">
        <title>Discovery and characterization of a prevalent human gut bacterial enzyme sufficient for the inactivation of a family of plant toxins.</title>
        <authorList>
            <person name="Koppel N."/>
            <person name="Bisanz J.E."/>
            <person name="Pandelia M.E."/>
            <person name="Turnbaugh P.J."/>
            <person name="Balskus E.P."/>
        </authorList>
    </citation>
    <scope>NUCLEOTIDE SEQUENCE [LARGE SCALE GENOMIC DNA]</scope>
    <source>
        <strain evidence="6 7">OB21 GAM31</strain>
    </source>
</reference>
<dbReference type="Gene3D" id="3.50.50.60">
    <property type="entry name" value="FAD/NAD(P)-binding domain"/>
    <property type="match status" value="1"/>
</dbReference>